<feature type="transmembrane region" description="Helical" evidence="3">
    <location>
        <begin position="238"/>
        <end position="256"/>
    </location>
</feature>
<dbReference type="AlphaFoldDB" id="A0A5C6TU84"/>
<dbReference type="InterPro" id="IPR001867">
    <property type="entry name" value="OmpR/PhoB-type_DNA-bd"/>
</dbReference>
<keyword evidence="6" id="KW-1185">Reference proteome</keyword>
<sequence>MMPVSLAFGDFVLDPAQRRLWRSGEPVELNSRYFDALALLAREPGILISKDRFMAEVWRGVPVTDEALTQCVRALRRQLGDDAARPRFIETVPKHGYRFIAPVRAQGEASAPAPVAGSGLRRLLLLGGAGTLGGGVAGAIGGLLYGFAAASGQAGAGGLSALLVVLWVTILVALVGGAGVAFGIAGAAVATGRGWRWSVAGGAIGGLVIGGGVKLLGLDAFNLLLGQSPANVTGGAEGAALGGAVGLAGWLAARFGGSLRRRLAIAALTGAAAGALIPLMGGRLFGGSLDLLAHRMPGARLRLDSLGALFGEAGFGPIAQCVTGALEGALFAASIVGALILAGRRLDRP</sequence>
<evidence type="ECO:0000259" key="4">
    <source>
        <dbReference type="PROSITE" id="PS51755"/>
    </source>
</evidence>
<dbReference type="PROSITE" id="PS51755">
    <property type="entry name" value="OMPR_PHOB"/>
    <property type="match status" value="1"/>
</dbReference>
<proteinExistence type="predicted"/>
<evidence type="ECO:0000313" key="6">
    <source>
        <dbReference type="Proteomes" id="UP000321249"/>
    </source>
</evidence>
<feature type="domain" description="OmpR/PhoB-type" evidence="4">
    <location>
        <begin position="3"/>
        <end position="101"/>
    </location>
</feature>
<keyword evidence="3" id="KW-0812">Transmembrane</keyword>
<dbReference type="RefSeq" id="WP_147043243.1">
    <property type="nucleotide sequence ID" value="NZ_BAABIR010000004.1"/>
</dbReference>
<keyword evidence="1 2" id="KW-0238">DNA-binding</keyword>
<dbReference type="GO" id="GO:0000160">
    <property type="term" value="P:phosphorelay signal transduction system"/>
    <property type="evidence" value="ECO:0007669"/>
    <property type="project" value="InterPro"/>
</dbReference>
<dbReference type="EMBL" id="VOQQ01000001">
    <property type="protein sequence ID" value="TXC63836.1"/>
    <property type="molecule type" value="Genomic_DNA"/>
</dbReference>
<gene>
    <name evidence="5" type="ORF">FRZ32_09305</name>
</gene>
<dbReference type="Proteomes" id="UP000321249">
    <property type="component" value="Unassembled WGS sequence"/>
</dbReference>
<evidence type="ECO:0000256" key="1">
    <source>
        <dbReference type="ARBA" id="ARBA00023125"/>
    </source>
</evidence>
<dbReference type="OrthoDB" id="54411at2"/>
<feature type="transmembrane region" description="Helical" evidence="3">
    <location>
        <begin position="317"/>
        <end position="342"/>
    </location>
</feature>
<feature type="transmembrane region" description="Helical" evidence="3">
    <location>
        <begin position="197"/>
        <end position="218"/>
    </location>
</feature>
<feature type="DNA-binding region" description="OmpR/PhoB-type" evidence="2">
    <location>
        <begin position="3"/>
        <end position="101"/>
    </location>
</feature>
<dbReference type="GO" id="GO:0006355">
    <property type="term" value="P:regulation of DNA-templated transcription"/>
    <property type="evidence" value="ECO:0007669"/>
    <property type="project" value="InterPro"/>
</dbReference>
<keyword evidence="3" id="KW-1133">Transmembrane helix</keyword>
<feature type="transmembrane region" description="Helical" evidence="3">
    <location>
        <begin position="123"/>
        <end position="147"/>
    </location>
</feature>
<name>A0A5C6TU84_9SPHN</name>
<dbReference type="SMART" id="SM00862">
    <property type="entry name" value="Trans_reg_C"/>
    <property type="match status" value="1"/>
</dbReference>
<dbReference type="Pfam" id="PF00486">
    <property type="entry name" value="Trans_reg_C"/>
    <property type="match status" value="1"/>
</dbReference>
<evidence type="ECO:0000313" key="5">
    <source>
        <dbReference type="EMBL" id="TXC63836.1"/>
    </source>
</evidence>
<dbReference type="GO" id="GO:0003677">
    <property type="term" value="F:DNA binding"/>
    <property type="evidence" value="ECO:0007669"/>
    <property type="project" value="UniProtKB-UniRule"/>
</dbReference>
<protein>
    <submittedName>
        <fullName evidence="5">Transcriptional regulator</fullName>
    </submittedName>
</protein>
<evidence type="ECO:0000256" key="2">
    <source>
        <dbReference type="PROSITE-ProRule" id="PRU01091"/>
    </source>
</evidence>
<dbReference type="SUPFAM" id="SSF46894">
    <property type="entry name" value="C-terminal effector domain of the bipartite response regulators"/>
    <property type="match status" value="1"/>
</dbReference>
<comment type="caution">
    <text evidence="5">The sequence shown here is derived from an EMBL/GenBank/DDBJ whole genome shotgun (WGS) entry which is preliminary data.</text>
</comment>
<feature type="transmembrane region" description="Helical" evidence="3">
    <location>
        <begin position="263"/>
        <end position="286"/>
    </location>
</feature>
<dbReference type="InterPro" id="IPR016032">
    <property type="entry name" value="Sig_transdc_resp-reg_C-effctor"/>
</dbReference>
<accession>A0A5C6TU84</accession>
<feature type="transmembrane region" description="Helical" evidence="3">
    <location>
        <begin position="159"/>
        <end position="185"/>
    </location>
</feature>
<keyword evidence="3" id="KW-0472">Membrane</keyword>
<dbReference type="Gene3D" id="1.10.10.10">
    <property type="entry name" value="Winged helix-like DNA-binding domain superfamily/Winged helix DNA-binding domain"/>
    <property type="match status" value="1"/>
</dbReference>
<dbReference type="InterPro" id="IPR036388">
    <property type="entry name" value="WH-like_DNA-bd_sf"/>
</dbReference>
<dbReference type="CDD" id="cd00383">
    <property type="entry name" value="trans_reg_C"/>
    <property type="match status" value="1"/>
</dbReference>
<evidence type="ECO:0000256" key="3">
    <source>
        <dbReference type="SAM" id="Phobius"/>
    </source>
</evidence>
<organism evidence="5 6">
    <name type="scientific">Allosphingosinicella ginsenosidimutans</name>
    <dbReference type="NCBI Taxonomy" id="1176539"/>
    <lineage>
        <taxon>Bacteria</taxon>
        <taxon>Pseudomonadati</taxon>
        <taxon>Pseudomonadota</taxon>
        <taxon>Alphaproteobacteria</taxon>
        <taxon>Sphingomonadales</taxon>
        <taxon>Sphingomonadaceae</taxon>
        <taxon>Allosphingosinicella</taxon>
    </lineage>
</organism>
<reference evidence="5 6" key="1">
    <citation type="journal article" date="2015" name="J. Microbiol.">
        <title>Sphingosinicella ginsenosidimutans sp. nov., with ginsenoside converting activity.</title>
        <authorList>
            <person name="Kim J.K."/>
            <person name="Kang M.S."/>
            <person name="Park S.C."/>
            <person name="Kim K.M."/>
            <person name="Choi K."/>
            <person name="Yoon M.H."/>
            <person name="Im W.T."/>
        </authorList>
    </citation>
    <scope>NUCLEOTIDE SEQUENCE [LARGE SCALE GENOMIC DNA]</scope>
    <source>
        <strain evidence="5 6">BS-11</strain>
    </source>
</reference>